<comment type="caution">
    <text evidence="8">The sequence shown here is derived from an EMBL/GenBank/DDBJ whole genome shotgun (WGS) entry which is preliminary data.</text>
</comment>
<feature type="compositionally biased region" description="Polar residues" evidence="6">
    <location>
        <begin position="1082"/>
        <end position="1094"/>
    </location>
</feature>
<evidence type="ECO:0000313" key="8">
    <source>
        <dbReference type="EMBL" id="KAF2197378.1"/>
    </source>
</evidence>
<feature type="compositionally biased region" description="Polar residues" evidence="6">
    <location>
        <begin position="236"/>
        <end position="246"/>
    </location>
</feature>
<reference evidence="8" key="1">
    <citation type="journal article" date="2020" name="Stud. Mycol.">
        <title>101 Dothideomycetes genomes: a test case for predicting lifestyles and emergence of pathogens.</title>
        <authorList>
            <person name="Haridas S."/>
            <person name="Albert R."/>
            <person name="Binder M."/>
            <person name="Bloem J."/>
            <person name="Labutti K."/>
            <person name="Salamov A."/>
            <person name="Andreopoulos B."/>
            <person name="Baker S."/>
            <person name="Barry K."/>
            <person name="Bills G."/>
            <person name="Bluhm B."/>
            <person name="Cannon C."/>
            <person name="Castanera R."/>
            <person name="Culley D."/>
            <person name="Daum C."/>
            <person name="Ezra D."/>
            <person name="Gonzalez J."/>
            <person name="Henrissat B."/>
            <person name="Kuo A."/>
            <person name="Liang C."/>
            <person name="Lipzen A."/>
            <person name="Lutzoni F."/>
            <person name="Magnuson J."/>
            <person name="Mondo S."/>
            <person name="Nolan M."/>
            <person name="Ohm R."/>
            <person name="Pangilinan J."/>
            <person name="Park H.-J."/>
            <person name="Ramirez L."/>
            <person name="Alfaro M."/>
            <person name="Sun H."/>
            <person name="Tritt A."/>
            <person name="Yoshinaga Y."/>
            <person name="Zwiers L.-H."/>
            <person name="Turgeon B."/>
            <person name="Goodwin S."/>
            <person name="Spatafora J."/>
            <person name="Crous P."/>
            <person name="Grigoriev I."/>
        </authorList>
    </citation>
    <scope>NUCLEOTIDE SEQUENCE</scope>
    <source>
        <strain evidence="8">ATCC 74209</strain>
    </source>
</reference>
<feature type="region of interest" description="Disordered" evidence="6">
    <location>
        <begin position="600"/>
        <end position="646"/>
    </location>
</feature>
<feature type="region of interest" description="Disordered" evidence="6">
    <location>
        <begin position="357"/>
        <end position="417"/>
    </location>
</feature>
<comment type="similarity">
    <text evidence="1">Belongs to the peptidase C48 family.</text>
</comment>
<dbReference type="EMBL" id="ML994242">
    <property type="protein sequence ID" value="KAF2197378.1"/>
    <property type="molecule type" value="Genomic_DNA"/>
</dbReference>
<dbReference type="GO" id="GO:0005737">
    <property type="term" value="C:cytoplasm"/>
    <property type="evidence" value="ECO:0007669"/>
    <property type="project" value="TreeGrafter"/>
</dbReference>
<feature type="region of interest" description="Disordered" evidence="6">
    <location>
        <begin position="149"/>
        <end position="171"/>
    </location>
</feature>
<keyword evidence="4" id="KW-0833">Ubl conjugation pathway</keyword>
<feature type="compositionally biased region" description="Basic and acidic residues" evidence="6">
    <location>
        <begin position="630"/>
        <end position="639"/>
    </location>
</feature>
<feature type="domain" description="Ubiquitin-like protease family profile" evidence="7">
    <location>
        <begin position="702"/>
        <end position="997"/>
    </location>
</feature>
<dbReference type="PANTHER" id="PTHR46896:SF3">
    <property type="entry name" value="FI06413P-RELATED"/>
    <property type="match status" value="1"/>
</dbReference>
<dbReference type="Proteomes" id="UP000799536">
    <property type="component" value="Unassembled WGS sequence"/>
</dbReference>
<evidence type="ECO:0000256" key="6">
    <source>
        <dbReference type="SAM" id="MobiDB-lite"/>
    </source>
</evidence>
<feature type="region of interest" description="Disordered" evidence="6">
    <location>
        <begin position="109"/>
        <end position="137"/>
    </location>
</feature>
<keyword evidence="5" id="KW-0378">Hydrolase</keyword>
<dbReference type="Gene3D" id="1.10.418.20">
    <property type="match status" value="1"/>
</dbReference>
<dbReference type="PANTHER" id="PTHR46896">
    <property type="entry name" value="SENTRIN-SPECIFIC PROTEASE"/>
    <property type="match status" value="1"/>
</dbReference>
<feature type="compositionally biased region" description="Polar residues" evidence="6">
    <location>
        <begin position="618"/>
        <end position="628"/>
    </location>
</feature>
<gene>
    <name evidence="8" type="ORF">GQ43DRAFT_208739</name>
</gene>
<feature type="compositionally biased region" description="Basic and acidic residues" evidence="6">
    <location>
        <begin position="199"/>
        <end position="210"/>
    </location>
</feature>
<keyword evidence="2" id="KW-0597">Phosphoprotein</keyword>
<dbReference type="InterPro" id="IPR051947">
    <property type="entry name" value="Sentrin-specific_protease"/>
</dbReference>
<dbReference type="GO" id="GO:0070139">
    <property type="term" value="F:SUMO-specific endopeptidase activity"/>
    <property type="evidence" value="ECO:0007669"/>
    <property type="project" value="TreeGrafter"/>
</dbReference>
<evidence type="ECO:0000256" key="1">
    <source>
        <dbReference type="ARBA" id="ARBA00005234"/>
    </source>
</evidence>
<dbReference type="GO" id="GO:0005634">
    <property type="term" value="C:nucleus"/>
    <property type="evidence" value="ECO:0007669"/>
    <property type="project" value="TreeGrafter"/>
</dbReference>
<feature type="compositionally biased region" description="Basic and acidic residues" evidence="6">
    <location>
        <begin position="1097"/>
        <end position="1107"/>
    </location>
</feature>
<dbReference type="Gene3D" id="3.30.310.130">
    <property type="entry name" value="Ubiquitin-related"/>
    <property type="match status" value="1"/>
</dbReference>
<dbReference type="OrthoDB" id="442460at2759"/>
<keyword evidence="9" id="KW-1185">Reference proteome</keyword>
<feature type="compositionally biased region" description="Polar residues" evidence="6">
    <location>
        <begin position="836"/>
        <end position="851"/>
    </location>
</feature>
<dbReference type="GO" id="GO:0016926">
    <property type="term" value="P:protein desumoylation"/>
    <property type="evidence" value="ECO:0007669"/>
    <property type="project" value="TreeGrafter"/>
</dbReference>
<feature type="region of interest" description="Disordered" evidence="6">
    <location>
        <begin position="831"/>
        <end position="891"/>
    </location>
</feature>
<name>A0A9P4MRV4_9PLEO</name>
<dbReference type="InterPro" id="IPR003653">
    <property type="entry name" value="Peptidase_C48_C"/>
</dbReference>
<dbReference type="SUPFAM" id="SSF54001">
    <property type="entry name" value="Cysteine proteinases"/>
    <property type="match status" value="1"/>
</dbReference>
<dbReference type="GO" id="GO:0006508">
    <property type="term" value="P:proteolysis"/>
    <property type="evidence" value="ECO:0007669"/>
    <property type="project" value="UniProtKB-KW"/>
</dbReference>
<feature type="compositionally biased region" description="Polar residues" evidence="6">
    <location>
        <begin position="58"/>
        <end position="78"/>
    </location>
</feature>
<dbReference type="Gene3D" id="3.40.395.10">
    <property type="entry name" value="Adenoviral Proteinase, Chain A"/>
    <property type="match status" value="1"/>
</dbReference>
<evidence type="ECO:0000313" key="9">
    <source>
        <dbReference type="Proteomes" id="UP000799536"/>
    </source>
</evidence>
<keyword evidence="3" id="KW-0645">Protease</keyword>
<protein>
    <recommendedName>
        <fullName evidence="7">Ubiquitin-like protease family profile domain-containing protein</fullName>
    </recommendedName>
</protein>
<feature type="compositionally biased region" description="Polar residues" evidence="6">
    <location>
        <begin position="37"/>
        <end position="48"/>
    </location>
</feature>
<evidence type="ECO:0000256" key="2">
    <source>
        <dbReference type="ARBA" id="ARBA00022553"/>
    </source>
</evidence>
<dbReference type="AlphaFoldDB" id="A0A9P4MRV4"/>
<dbReference type="Pfam" id="PF02902">
    <property type="entry name" value="Peptidase_C48"/>
    <property type="match status" value="1"/>
</dbReference>
<feature type="region of interest" description="Disordered" evidence="6">
    <location>
        <begin position="1050"/>
        <end position="1166"/>
    </location>
</feature>
<evidence type="ECO:0000259" key="7">
    <source>
        <dbReference type="PROSITE" id="PS50600"/>
    </source>
</evidence>
<feature type="compositionally biased region" description="Basic and acidic residues" evidence="6">
    <location>
        <begin position="600"/>
        <end position="617"/>
    </location>
</feature>
<evidence type="ECO:0000256" key="3">
    <source>
        <dbReference type="ARBA" id="ARBA00022670"/>
    </source>
</evidence>
<proteinExistence type="inferred from homology"/>
<organism evidence="8 9">
    <name type="scientific">Delitschia confertaspora ATCC 74209</name>
    <dbReference type="NCBI Taxonomy" id="1513339"/>
    <lineage>
        <taxon>Eukaryota</taxon>
        <taxon>Fungi</taxon>
        <taxon>Dikarya</taxon>
        <taxon>Ascomycota</taxon>
        <taxon>Pezizomycotina</taxon>
        <taxon>Dothideomycetes</taxon>
        <taxon>Pleosporomycetidae</taxon>
        <taxon>Pleosporales</taxon>
        <taxon>Delitschiaceae</taxon>
        <taxon>Delitschia</taxon>
    </lineage>
</organism>
<feature type="compositionally biased region" description="Basic and acidic residues" evidence="6">
    <location>
        <begin position="1069"/>
        <end position="1080"/>
    </location>
</feature>
<feature type="region of interest" description="Disordered" evidence="6">
    <location>
        <begin position="188"/>
        <end position="262"/>
    </location>
</feature>
<evidence type="ECO:0000256" key="5">
    <source>
        <dbReference type="ARBA" id="ARBA00022801"/>
    </source>
</evidence>
<sequence length="1216" mass="136063">MASFLGRAVSAIGDYAVTVFSPERISSADHSPGPKPSCTTARAVSPKQSESRIRIGYSSDSRTSESGTRARAQPQQARKPSAHPGANEVSRHDEQRLQPLYRQPALGVILPHSPPARMTKGPKIPTGYKPINNLRKDPLHGRQLQFLNDLEPRQKDDSRDHPFLRGGGVESPVVKRGRLHNYEDIEDYQVIDLDQGDAPVDRQPVKDPSGHPRSPSNPSPPISVSSHDTRPVSRLSGRQDSPTWTRQEQHGHIQKYKKPQSQLPLSSFAATNQLADPRPRNRSKGSYEALRIKGIQADPNLFPVATPHPNRHTKVVEQGPDASSVIDVIEDTDEEDQLAKSGSVTKHAHHNANKISQAGLHSHFTPSKVSAPVLPKQRRHSSHDNPKSRSLKGLVRHPADEGSADELGISPATNVNSPKKITLNQEYHAVKPVEPTPGTQPLLSKTKPGLPYDLEACRSWGEPIEASNGTVVQMFFDDTSNELGLRSIGPGPQGWNNMCTVDHSKATKCSTDYISRVRLEGPLLQEFGDRRYWWDFIFKHQNQLKDFVDNRIRKVTAMRKINQRSPVHMAKIMENPPGNPIPRAPSTVGEAEELRLLEARTQKRPGKEGVRPAKKETLVSQLRPNTSAIEPKRLPRDHAQLPQPSEEMMAAKLTRRSNRRTDTVDIDDDQYDLSRMKTPPAKLDLGPKWDKPVTYSLGRQTAVVDFEDLHRLEEGEYLNDNLIEFYMLYLLKKFNLLPKKVYAFNTHFYTSLTRPVRGQRGGINYAAVSRWTSKVDIFEYDYIMVPVNENAHWYLVLICNVPNIKRTLLVEDSEKGSSPVTTQAAQRMEDTISGGAVSQSESPKQGAQKTCSSEDDDPMLFSNEDGVPLVGSQVKGKHDLQPAPSKENIKPPQLADSIRESGLLLNSATVENKKKSKRKSGGIVRNPDDPVILVLDSLGDAHPNTVRNIKDYLIQEGQSKRQMQVDFNQSCMNVKNIPMQKNLVDCGVFVLGYMQRFLQDPRYFTTKVVTREMDESDWPEMNPSIMRVQLRSTLQGLAREQYEDRVRIKAEKRAQRTGVPESSTPHLQAARDAHLPKIETAKSPSRGPQPSPKVQNRRADAPKKVPLQEEISPKPQSPGATHSLEIETARTPPKAVSAVREGSRPTSQPPFETHRKNLDPAKTPLKTSHYFREFTETASAWTPKKPEHTSSNSPILKRLVTEPLMKQAPLRRLALV</sequence>
<evidence type="ECO:0000256" key="4">
    <source>
        <dbReference type="ARBA" id="ARBA00022786"/>
    </source>
</evidence>
<feature type="region of interest" description="Disordered" evidence="6">
    <location>
        <begin position="25"/>
        <end position="93"/>
    </location>
</feature>
<dbReference type="InterPro" id="IPR038765">
    <property type="entry name" value="Papain-like_cys_pep_sf"/>
</dbReference>
<dbReference type="PROSITE" id="PS50600">
    <property type="entry name" value="ULP_PROTEASE"/>
    <property type="match status" value="1"/>
</dbReference>
<accession>A0A9P4MRV4</accession>
<feature type="compositionally biased region" description="Basic and acidic residues" evidence="6">
    <location>
        <begin position="150"/>
        <end position="163"/>
    </location>
</feature>